<proteinExistence type="predicted"/>
<evidence type="ECO:0000313" key="2">
    <source>
        <dbReference type="EMBL" id="KCW68197.1"/>
    </source>
</evidence>
<reference evidence="2" key="1">
    <citation type="submission" date="2013-07" db="EMBL/GenBank/DDBJ databases">
        <title>The genome of Eucalyptus grandis.</title>
        <authorList>
            <person name="Schmutz J."/>
            <person name="Hayes R."/>
            <person name="Myburg A."/>
            <person name="Tuskan G."/>
            <person name="Grattapaglia D."/>
            <person name="Rokhsar D.S."/>
        </authorList>
    </citation>
    <scope>NUCLEOTIDE SEQUENCE</scope>
    <source>
        <tissue evidence="2">Leaf extractions</tissue>
    </source>
</reference>
<evidence type="ECO:0000256" key="1">
    <source>
        <dbReference type="SAM" id="Phobius"/>
    </source>
</evidence>
<dbReference type="Gramene" id="KCW68197">
    <property type="protein sequence ID" value="KCW68197"/>
    <property type="gene ID" value="EUGRSUZ_F01863"/>
</dbReference>
<keyword evidence="1" id="KW-1133">Transmembrane helix</keyword>
<sequence length="83" mass="9580">MLPTVKLTSMEIWHKNGQNRSLYCRNQTITSHVPLPILMALMVTAFKMLFLSSIYQTPWSAQSPTKQSLPAYRLKDIDCTETY</sequence>
<name>A0A059BPS6_EUCGR</name>
<feature type="transmembrane region" description="Helical" evidence="1">
    <location>
        <begin position="35"/>
        <end position="55"/>
    </location>
</feature>
<gene>
    <name evidence="2" type="ORF">EUGRSUZ_F01863</name>
</gene>
<dbReference type="AlphaFoldDB" id="A0A059BPS6"/>
<dbReference type="InParanoid" id="A0A059BPS6"/>
<dbReference type="EMBL" id="KK198758">
    <property type="protein sequence ID" value="KCW68197.1"/>
    <property type="molecule type" value="Genomic_DNA"/>
</dbReference>
<organism evidence="2">
    <name type="scientific">Eucalyptus grandis</name>
    <name type="common">Flooded gum</name>
    <dbReference type="NCBI Taxonomy" id="71139"/>
    <lineage>
        <taxon>Eukaryota</taxon>
        <taxon>Viridiplantae</taxon>
        <taxon>Streptophyta</taxon>
        <taxon>Embryophyta</taxon>
        <taxon>Tracheophyta</taxon>
        <taxon>Spermatophyta</taxon>
        <taxon>Magnoliopsida</taxon>
        <taxon>eudicotyledons</taxon>
        <taxon>Gunneridae</taxon>
        <taxon>Pentapetalae</taxon>
        <taxon>rosids</taxon>
        <taxon>malvids</taxon>
        <taxon>Myrtales</taxon>
        <taxon>Myrtaceae</taxon>
        <taxon>Myrtoideae</taxon>
        <taxon>Eucalypteae</taxon>
        <taxon>Eucalyptus</taxon>
    </lineage>
</organism>
<keyword evidence="1" id="KW-0472">Membrane</keyword>
<protein>
    <submittedName>
        <fullName evidence="2">Uncharacterized protein</fullName>
    </submittedName>
</protein>
<accession>A0A059BPS6</accession>
<keyword evidence="1" id="KW-0812">Transmembrane</keyword>